<evidence type="ECO:0000256" key="2">
    <source>
        <dbReference type="ARBA" id="ARBA00006679"/>
    </source>
</evidence>
<gene>
    <name evidence="8" type="ORF">WT26_16645</name>
</gene>
<evidence type="ECO:0000313" key="9">
    <source>
        <dbReference type="Proteomes" id="UP000094776"/>
    </source>
</evidence>
<feature type="transmembrane region" description="Helical" evidence="7">
    <location>
        <begin position="50"/>
        <end position="67"/>
    </location>
</feature>
<accession>A0A1B4PUB2</accession>
<dbReference type="AlphaFoldDB" id="A0A1B4PUB2"/>
<evidence type="ECO:0000256" key="6">
    <source>
        <dbReference type="ARBA" id="ARBA00023136"/>
    </source>
</evidence>
<evidence type="ECO:0000256" key="1">
    <source>
        <dbReference type="ARBA" id="ARBA00004651"/>
    </source>
</evidence>
<dbReference type="InterPro" id="IPR032808">
    <property type="entry name" value="DoxX"/>
</dbReference>
<keyword evidence="3" id="KW-1003">Cell membrane</keyword>
<evidence type="ECO:0000256" key="7">
    <source>
        <dbReference type="SAM" id="Phobius"/>
    </source>
</evidence>
<sequence>MNPNRLNDFAATLLRVALGVLYLAHVAQKVFVFTLPGTAQFFASIGLPAWLAYVTTAVELAGGLALLAGFRVRVAALVLLPFMLGALAAHLPNGWSFASPNGGWEYPAFWAVTLAVQALLGGGAFALGAPRAAAQRAA</sequence>
<keyword evidence="4 7" id="KW-0812">Transmembrane</keyword>
<evidence type="ECO:0000256" key="5">
    <source>
        <dbReference type="ARBA" id="ARBA00022989"/>
    </source>
</evidence>
<dbReference type="GO" id="GO:0005886">
    <property type="term" value="C:plasma membrane"/>
    <property type="evidence" value="ECO:0007669"/>
    <property type="project" value="UniProtKB-SubCell"/>
</dbReference>
<keyword evidence="5 7" id="KW-1133">Transmembrane helix</keyword>
<feature type="transmembrane region" description="Helical" evidence="7">
    <location>
        <begin position="74"/>
        <end position="95"/>
    </location>
</feature>
<evidence type="ECO:0000256" key="3">
    <source>
        <dbReference type="ARBA" id="ARBA00022475"/>
    </source>
</evidence>
<comment type="subcellular location">
    <subcellularLocation>
        <location evidence="1">Cell membrane</location>
        <topology evidence="1">Multi-pass membrane protein</topology>
    </subcellularLocation>
</comment>
<keyword evidence="6 7" id="KW-0472">Membrane</keyword>
<comment type="similarity">
    <text evidence="2">Belongs to the DoxX family.</text>
</comment>
<dbReference type="EMBL" id="CP013443">
    <property type="protein sequence ID" value="AOK17472.1"/>
    <property type="molecule type" value="Genomic_DNA"/>
</dbReference>
<feature type="transmembrane region" description="Helical" evidence="7">
    <location>
        <begin position="107"/>
        <end position="129"/>
    </location>
</feature>
<dbReference type="PANTHER" id="PTHR33452">
    <property type="entry name" value="OXIDOREDUCTASE CATD-RELATED"/>
    <property type="match status" value="1"/>
</dbReference>
<name>A0A1B4PUB2_BURCE</name>
<reference evidence="8 9" key="1">
    <citation type="submission" date="2015-12" db="EMBL/GenBank/DDBJ databases">
        <title>Diversity of Burkholderia near neighbor genomes.</title>
        <authorList>
            <person name="Sahl J."/>
            <person name="Wagner D."/>
            <person name="Keim P."/>
        </authorList>
    </citation>
    <scope>NUCLEOTIDE SEQUENCE [LARGE SCALE GENOMIC DNA]</scope>
    <source>
        <strain evidence="8 9">MSMB1184WGS</strain>
    </source>
</reference>
<protein>
    <submittedName>
        <fullName evidence="8">Quinol oxidase</fullName>
    </submittedName>
</protein>
<dbReference type="Pfam" id="PF07681">
    <property type="entry name" value="DoxX"/>
    <property type="match status" value="1"/>
</dbReference>
<dbReference type="Proteomes" id="UP000094776">
    <property type="component" value="Chromosome 1"/>
</dbReference>
<evidence type="ECO:0000313" key="8">
    <source>
        <dbReference type="EMBL" id="AOK17472.1"/>
    </source>
</evidence>
<proteinExistence type="inferred from homology"/>
<organism evidence="8 9">
    <name type="scientific">Burkholderia cepacia</name>
    <name type="common">Pseudomonas cepacia</name>
    <dbReference type="NCBI Taxonomy" id="292"/>
    <lineage>
        <taxon>Bacteria</taxon>
        <taxon>Pseudomonadati</taxon>
        <taxon>Pseudomonadota</taxon>
        <taxon>Betaproteobacteria</taxon>
        <taxon>Burkholderiales</taxon>
        <taxon>Burkholderiaceae</taxon>
        <taxon>Burkholderia</taxon>
        <taxon>Burkholderia cepacia complex</taxon>
    </lineage>
</organism>
<dbReference type="RefSeq" id="WP_069273305.1">
    <property type="nucleotide sequence ID" value="NZ_CP013443.1"/>
</dbReference>
<dbReference type="InterPro" id="IPR051907">
    <property type="entry name" value="DoxX-like_oxidoreductase"/>
</dbReference>
<evidence type="ECO:0000256" key="4">
    <source>
        <dbReference type="ARBA" id="ARBA00022692"/>
    </source>
</evidence>
<dbReference type="PANTHER" id="PTHR33452:SF1">
    <property type="entry name" value="INNER MEMBRANE PROTEIN YPHA-RELATED"/>
    <property type="match status" value="1"/>
</dbReference>